<dbReference type="EMBL" id="MU843141">
    <property type="protein sequence ID" value="KAK2021067.1"/>
    <property type="molecule type" value="Genomic_DNA"/>
</dbReference>
<protein>
    <submittedName>
        <fullName evidence="2">Uncharacterized protein</fullName>
    </submittedName>
</protein>
<reference evidence="2" key="1">
    <citation type="submission" date="2021-06" db="EMBL/GenBank/DDBJ databases">
        <title>Comparative genomics, transcriptomics and evolutionary studies reveal genomic signatures of adaptation to plant cell wall in hemibiotrophic fungi.</title>
        <authorList>
            <consortium name="DOE Joint Genome Institute"/>
            <person name="Baroncelli R."/>
            <person name="Diaz J.F."/>
            <person name="Benocci T."/>
            <person name="Peng M."/>
            <person name="Battaglia E."/>
            <person name="Haridas S."/>
            <person name="Andreopoulos W."/>
            <person name="Labutti K."/>
            <person name="Pangilinan J."/>
            <person name="Floch G.L."/>
            <person name="Makela M.R."/>
            <person name="Henrissat B."/>
            <person name="Grigoriev I.V."/>
            <person name="Crouch J.A."/>
            <person name="De Vries R.P."/>
            <person name="Sukno S.A."/>
            <person name="Thon M.R."/>
        </authorList>
    </citation>
    <scope>NUCLEOTIDE SEQUENCE</scope>
    <source>
        <strain evidence="2">MAFF235873</strain>
    </source>
</reference>
<dbReference type="AlphaFoldDB" id="A0AAD9H4C5"/>
<gene>
    <name evidence="2" type="ORF">LX32DRAFT_278013</name>
</gene>
<comment type="caution">
    <text evidence="2">The sequence shown here is derived from an EMBL/GenBank/DDBJ whole genome shotgun (WGS) entry which is preliminary data.</text>
</comment>
<keyword evidence="3" id="KW-1185">Reference proteome</keyword>
<dbReference type="Proteomes" id="UP001232148">
    <property type="component" value="Unassembled WGS sequence"/>
</dbReference>
<feature type="region of interest" description="Disordered" evidence="1">
    <location>
        <begin position="29"/>
        <end position="56"/>
    </location>
</feature>
<accession>A0AAD9H4C5</accession>
<name>A0AAD9H4C5_9PEZI</name>
<evidence type="ECO:0000256" key="1">
    <source>
        <dbReference type="SAM" id="MobiDB-lite"/>
    </source>
</evidence>
<organism evidence="2 3">
    <name type="scientific">Colletotrichum zoysiae</name>
    <dbReference type="NCBI Taxonomy" id="1216348"/>
    <lineage>
        <taxon>Eukaryota</taxon>
        <taxon>Fungi</taxon>
        <taxon>Dikarya</taxon>
        <taxon>Ascomycota</taxon>
        <taxon>Pezizomycotina</taxon>
        <taxon>Sordariomycetes</taxon>
        <taxon>Hypocreomycetidae</taxon>
        <taxon>Glomerellales</taxon>
        <taxon>Glomerellaceae</taxon>
        <taxon>Colletotrichum</taxon>
        <taxon>Colletotrichum graminicola species complex</taxon>
    </lineage>
</organism>
<sequence length="184" mass="19568">MSSVTTRTEHCLREVLGFVVPASSFVPRSTQTQEASSSRAGMRSPTSRTQPEGSQASSAVAASAFSVANNLTSSCSPSTVSSEHRIGLKQERCQTLPHLLPKSLCLRMAVLSGQAFALFISLDWTGPAATVGQGGRLRAKKRVGAGCDMLMVSRFLRREQVPETRALVQIIGSAAFLPIPVPIP</sequence>
<evidence type="ECO:0000313" key="3">
    <source>
        <dbReference type="Proteomes" id="UP001232148"/>
    </source>
</evidence>
<evidence type="ECO:0000313" key="2">
    <source>
        <dbReference type="EMBL" id="KAK2021067.1"/>
    </source>
</evidence>
<feature type="compositionally biased region" description="Polar residues" evidence="1">
    <location>
        <begin position="29"/>
        <end position="53"/>
    </location>
</feature>
<proteinExistence type="predicted"/>